<dbReference type="Pfam" id="PF14291">
    <property type="entry name" value="DUF4371"/>
    <property type="match status" value="1"/>
</dbReference>
<dbReference type="EnsemblMetazoa" id="Aqu2.1.15492_001">
    <property type="protein sequence ID" value="Aqu2.1.15492_001"/>
    <property type="gene ID" value="Aqu2.1.15492"/>
</dbReference>
<name>A0A1X7TKR1_AMPQE</name>
<dbReference type="InterPro" id="IPR025398">
    <property type="entry name" value="DUF4371"/>
</dbReference>
<dbReference type="STRING" id="400682.A0A1X7TKR1"/>
<dbReference type="InterPro" id="IPR012337">
    <property type="entry name" value="RNaseH-like_sf"/>
</dbReference>
<dbReference type="AlphaFoldDB" id="A0A1X7TKR1"/>
<evidence type="ECO:0000259" key="1">
    <source>
        <dbReference type="Pfam" id="PF14291"/>
    </source>
</evidence>
<feature type="domain" description="DUF4371" evidence="1">
    <location>
        <begin position="8"/>
        <end position="100"/>
    </location>
</feature>
<evidence type="ECO:0000313" key="2">
    <source>
        <dbReference type="EnsemblMetazoa" id="Aqu2.1.15492_001"/>
    </source>
</evidence>
<sequence length="359" mass="40762">MALNLLRNLLAEIRQSQWFALIFDETRDQSGLGQLCISIWWADQSYTVSEDIIGMMEMQQTDALTISNALKDVLLRCSLPRQQCRGRSYDGASNMAGHLYGVAVHLQGEEPRAHNVHCLAHSLNLCLQECSFIDTELEEIADECHGEPSRKASGLRAVLEKFQTYFGLKLASVFFSATEQLSTTLQGHSINIQEAISAAETTKMCLNRQHSDSTFTSYDLVIKDRQTFTNEPTVPRKQGHLYASPSVYYRMQYFEELDLLVAKISRRFDQPVFIIMQEVETLLVKSCAAVPVKPSTALQAMYKDDINFNTLEFQLKMLPDLIETANKQQQMGIKKVTSINTICDIFKSCTLLKQRYVRT</sequence>
<dbReference type="PANTHER" id="PTHR45749:SF21">
    <property type="entry name" value="DUF4371 DOMAIN-CONTAINING PROTEIN"/>
    <property type="match status" value="1"/>
</dbReference>
<dbReference type="SUPFAM" id="SSF53098">
    <property type="entry name" value="Ribonuclease H-like"/>
    <property type="match status" value="1"/>
</dbReference>
<dbReference type="InParanoid" id="A0A1X7TKR1"/>
<protein>
    <recommendedName>
        <fullName evidence="1">DUF4371 domain-containing protein</fullName>
    </recommendedName>
</protein>
<accession>A0A1X7TKR1</accession>
<proteinExistence type="predicted"/>
<dbReference type="OrthoDB" id="6624624at2759"/>
<organism evidence="2">
    <name type="scientific">Amphimedon queenslandica</name>
    <name type="common">Sponge</name>
    <dbReference type="NCBI Taxonomy" id="400682"/>
    <lineage>
        <taxon>Eukaryota</taxon>
        <taxon>Metazoa</taxon>
        <taxon>Porifera</taxon>
        <taxon>Demospongiae</taxon>
        <taxon>Heteroscleromorpha</taxon>
        <taxon>Haplosclerida</taxon>
        <taxon>Niphatidae</taxon>
        <taxon>Amphimedon</taxon>
    </lineage>
</organism>
<dbReference type="PANTHER" id="PTHR45749">
    <property type="match status" value="1"/>
</dbReference>
<reference evidence="2" key="1">
    <citation type="submission" date="2017-05" db="UniProtKB">
        <authorList>
            <consortium name="EnsemblMetazoa"/>
        </authorList>
    </citation>
    <scope>IDENTIFICATION</scope>
</reference>